<protein>
    <submittedName>
        <fullName evidence="2">Uncharacterized protein</fullName>
    </submittedName>
</protein>
<evidence type="ECO:0000256" key="1">
    <source>
        <dbReference type="SAM" id="MobiDB-lite"/>
    </source>
</evidence>
<dbReference type="AlphaFoldDB" id="A0A0C9Y6S7"/>
<accession>A0A0C9Y6S7</accession>
<organism evidence="2 3">
    <name type="scientific">Laccaria amethystina LaAM-08-1</name>
    <dbReference type="NCBI Taxonomy" id="1095629"/>
    <lineage>
        <taxon>Eukaryota</taxon>
        <taxon>Fungi</taxon>
        <taxon>Dikarya</taxon>
        <taxon>Basidiomycota</taxon>
        <taxon>Agaricomycotina</taxon>
        <taxon>Agaricomycetes</taxon>
        <taxon>Agaricomycetidae</taxon>
        <taxon>Agaricales</taxon>
        <taxon>Agaricineae</taxon>
        <taxon>Hydnangiaceae</taxon>
        <taxon>Laccaria</taxon>
    </lineage>
</organism>
<dbReference type="Proteomes" id="UP000054477">
    <property type="component" value="Unassembled WGS sequence"/>
</dbReference>
<sequence>MENTIAEAEFEFDTDNSTVIDKPPLNGDNLDVDKPDSKDSEDSPTYCFESDMALDLCLWHDAQPFLQHWSQLAGGKSPGPPGIHA</sequence>
<evidence type="ECO:0000313" key="2">
    <source>
        <dbReference type="EMBL" id="KIK03763.1"/>
    </source>
</evidence>
<reference evidence="2 3" key="1">
    <citation type="submission" date="2014-04" db="EMBL/GenBank/DDBJ databases">
        <authorList>
            <consortium name="DOE Joint Genome Institute"/>
            <person name="Kuo A."/>
            <person name="Kohler A."/>
            <person name="Nagy L.G."/>
            <person name="Floudas D."/>
            <person name="Copeland A."/>
            <person name="Barry K.W."/>
            <person name="Cichocki N."/>
            <person name="Veneault-Fourrey C."/>
            <person name="LaButti K."/>
            <person name="Lindquist E.A."/>
            <person name="Lipzen A."/>
            <person name="Lundell T."/>
            <person name="Morin E."/>
            <person name="Murat C."/>
            <person name="Sun H."/>
            <person name="Tunlid A."/>
            <person name="Henrissat B."/>
            <person name="Grigoriev I.V."/>
            <person name="Hibbett D.S."/>
            <person name="Martin F."/>
            <person name="Nordberg H.P."/>
            <person name="Cantor M.N."/>
            <person name="Hua S.X."/>
        </authorList>
    </citation>
    <scope>NUCLEOTIDE SEQUENCE [LARGE SCALE GENOMIC DNA]</scope>
    <source>
        <strain evidence="2 3">LaAM-08-1</strain>
    </source>
</reference>
<dbReference type="EMBL" id="KN838576">
    <property type="protein sequence ID" value="KIK03763.1"/>
    <property type="molecule type" value="Genomic_DNA"/>
</dbReference>
<reference evidence="3" key="2">
    <citation type="submission" date="2015-01" db="EMBL/GenBank/DDBJ databases">
        <title>Evolutionary Origins and Diversification of the Mycorrhizal Mutualists.</title>
        <authorList>
            <consortium name="DOE Joint Genome Institute"/>
            <consortium name="Mycorrhizal Genomics Consortium"/>
            <person name="Kohler A."/>
            <person name="Kuo A."/>
            <person name="Nagy L.G."/>
            <person name="Floudas D."/>
            <person name="Copeland A."/>
            <person name="Barry K.W."/>
            <person name="Cichocki N."/>
            <person name="Veneault-Fourrey C."/>
            <person name="LaButti K."/>
            <person name="Lindquist E.A."/>
            <person name="Lipzen A."/>
            <person name="Lundell T."/>
            <person name="Morin E."/>
            <person name="Murat C."/>
            <person name="Riley R."/>
            <person name="Ohm R."/>
            <person name="Sun H."/>
            <person name="Tunlid A."/>
            <person name="Henrissat B."/>
            <person name="Grigoriev I.V."/>
            <person name="Hibbett D.S."/>
            <person name="Martin F."/>
        </authorList>
    </citation>
    <scope>NUCLEOTIDE SEQUENCE [LARGE SCALE GENOMIC DNA]</scope>
    <source>
        <strain evidence="3">LaAM-08-1</strain>
    </source>
</reference>
<dbReference type="HOGENOM" id="CLU_2512978_0_0_1"/>
<gene>
    <name evidence="2" type="ORF">K443DRAFT_5089</name>
</gene>
<feature type="compositionally biased region" description="Basic and acidic residues" evidence="1">
    <location>
        <begin position="31"/>
        <end position="41"/>
    </location>
</feature>
<feature type="region of interest" description="Disordered" evidence="1">
    <location>
        <begin position="1"/>
        <end position="44"/>
    </location>
</feature>
<keyword evidence="3" id="KW-1185">Reference proteome</keyword>
<proteinExistence type="predicted"/>
<evidence type="ECO:0000313" key="3">
    <source>
        <dbReference type="Proteomes" id="UP000054477"/>
    </source>
</evidence>
<name>A0A0C9Y6S7_9AGAR</name>